<feature type="chain" id="PRO_5032635994" evidence="1">
    <location>
        <begin position="24"/>
        <end position="131"/>
    </location>
</feature>
<comment type="caution">
    <text evidence="2">The sequence shown here is derived from an EMBL/GenBank/DDBJ whole genome shotgun (WGS) entry which is preliminary data.</text>
</comment>
<evidence type="ECO:0000313" key="2">
    <source>
        <dbReference type="EMBL" id="NMO23325.1"/>
    </source>
</evidence>
<reference evidence="2 3" key="1">
    <citation type="submission" date="2020-04" db="EMBL/GenBank/DDBJ databases">
        <title>Draft genome of Pyxidicoccus fallax type strain.</title>
        <authorList>
            <person name="Whitworth D.E."/>
        </authorList>
    </citation>
    <scope>NUCLEOTIDE SEQUENCE [LARGE SCALE GENOMIC DNA]</scope>
    <source>
        <strain evidence="2 3">DSM 14698</strain>
    </source>
</reference>
<evidence type="ECO:0000313" key="3">
    <source>
        <dbReference type="Proteomes" id="UP000518300"/>
    </source>
</evidence>
<dbReference type="EMBL" id="JABBJJ010000581">
    <property type="protein sequence ID" value="NMO23325.1"/>
    <property type="molecule type" value="Genomic_DNA"/>
</dbReference>
<keyword evidence="3" id="KW-1185">Reference proteome</keyword>
<gene>
    <name evidence="2" type="ORF">HG543_51960</name>
</gene>
<sequence>MQTKNLLKVGAVGALLAGTAAWAGYTATYYVTVNTTTRTAFGSLANARASADTQQLISCSVHAFNSGSSGVTCEAQDANGVNAYCTSSAAAMVNAVASISGDAYLLFKYDTNGTCTYLYVSNASSYAPRQP</sequence>
<feature type="signal peptide" evidence="1">
    <location>
        <begin position="1"/>
        <end position="23"/>
    </location>
</feature>
<keyword evidence="1" id="KW-0732">Signal</keyword>
<dbReference type="RefSeq" id="WP_169352419.1">
    <property type="nucleotide sequence ID" value="NZ_JABBJJ010000581.1"/>
</dbReference>
<name>A0A848LZ04_9BACT</name>
<dbReference type="AlphaFoldDB" id="A0A848LZ04"/>
<evidence type="ECO:0000256" key="1">
    <source>
        <dbReference type="SAM" id="SignalP"/>
    </source>
</evidence>
<accession>A0A848LZ04</accession>
<organism evidence="2 3">
    <name type="scientific">Pyxidicoccus fallax</name>
    <dbReference type="NCBI Taxonomy" id="394095"/>
    <lineage>
        <taxon>Bacteria</taxon>
        <taxon>Pseudomonadati</taxon>
        <taxon>Myxococcota</taxon>
        <taxon>Myxococcia</taxon>
        <taxon>Myxococcales</taxon>
        <taxon>Cystobacterineae</taxon>
        <taxon>Myxococcaceae</taxon>
        <taxon>Pyxidicoccus</taxon>
    </lineage>
</organism>
<protein>
    <submittedName>
        <fullName evidence="2">Uncharacterized protein</fullName>
    </submittedName>
</protein>
<dbReference type="Proteomes" id="UP000518300">
    <property type="component" value="Unassembled WGS sequence"/>
</dbReference>
<proteinExistence type="predicted"/>